<sequence length="97" mass="10327">MTLDTPYASIRRAVLSVFTDAFTTGPVGVELLLETGDHRRQFDFTRPADEADIAGRHQGASAWPAWAAGRVPHEEWLAPMMLGTASTSVGGAGSEIA</sequence>
<proteinExistence type="predicted"/>
<comment type="caution">
    <text evidence="1">The sequence shown here is derived from an EMBL/GenBank/DDBJ whole genome shotgun (WGS) entry which is preliminary data.</text>
</comment>
<dbReference type="Proteomes" id="UP001589646">
    <property type="component" value="Unassembled WGS sequence"/>
</dbReference>
<dbReference type="RefSeq" id="WP_346122674.1">
    <property type="nucleotide sequence ID" value="NZ_BAAAXC010000014.1"/>
</dbReference>
<organism evidence="1 2">
    <name type="scientific">Nonomuraea roseola</name>
    <dbReference type="NCBI Taxonomy" id="46179"/>
    <lineage>
        <taxon>Bacteria</taxon>
        <taxon>Bacillati</taxon>
        <taxon>Actinomycetota</taxon>
        <taxon>Actinomycetes</taxon>
        <taxon>Streptosporangiales</taxon>
        <taxon>Streptosporangiaceae</taxon>
        <taxon>Nonomuraea</taxon>
    </lineage>
</organism>
<accession>A0ABV5PRZ0</accession>
<reference evidence="1 2" key="1">
    <citation type="submission" date="2024-09" db="EMBL/GenBank/DDBJ databases">
        <authorList>
            <person name="Sun Q."/>
            <person name="Mori K."/>
        </authorList>
    </citation>
    <scope>NUCLEOTIDE SEQUENCE [LARGE SCALE GENOMIC DNA]</scope>
    <source>
        <strain evidence="1 2">JCM 3323</strain>
    </source>
</reference>
<evidence type="ECO:0000313" key="1">
    <source>
        <dbReference type="EMBL" id="MFB9525967.1"/>
    </source>
</evidence>
<dbReference type="EMBL" id="JBHMCE010000002">
    <property type="protein sequence ID" value="MFB9525967.1"/>
    <property type="molecule type" value="Genomic_DNA"/>
</dbReference>
<name>A0ABV5PRZ0_9ACTN</name>
<protein>
    <submittedName>
        <fullName evidence="1">Uncharacterized protein</fullName>
    </submittedName>
</protein>
<evidence type="ECO:0000313" key="2">
    <source>
        <dbReference type="Proteomes" id="UP001589646"/>
    </source>
</evidence>
<gene>
    <name evidence="1" type="ORF">ACFFRN_04990</name>
</gene>
<keyword evidence="2" id="KW-1185">Reference proteome</keyword>